<accession>Q93JV2</accession>
<gene>
    <name evidence="1" type="primary">touK</name>
</gene>
<dbReference type="PIRSF" id="PIRSF000039">
    <property type="entry name" value="Phenol_monooxy_K"/>
    <property type="match status" value="1"/>
</dbReference>
<name>Q93JV2_STUST</name>
<organism evidence="1">
    <name type="scientific">Stutzerimonas stutzeri</name>
    <name type="common">Pseudomonas stutzeri</name>
    <dbReference type="NCBI Taxonomy" id="316"/>
    <lineage>
        <taxon>Bacteria</taxon>
        <taxon>Pseudomonadati</taxon>
        <taxon>Pseudomonadota</taxon>
        <taxon>Gammaproteobacteria</taxon>
        <taxon>Pseudomonadales</taxon>
        <taxon>Pseudomonadaceae</taxon>
        <taxon>Stutzerimonas</taxon>
    </lineage>
</organism>
<dbReference type="AlphaFoldDB" id="Q93JV2"/>
<dbReference type="EMBL" id="AJ309239">
    <property type="protein sequence ID" value="CAC38005.1"/>
    <property type="molecule type" value="Genomic_DNA"/>
</dbReference>
<reference evidence="1" key="1">
    <citation type="journal article" date="2001" name="Appl. Environ. Microbiol.">
        <title>Organization and regulation of meta cleavage pathway genes for toluene and o-xylene derivative degradation in Pseudomonas stutzeri OX1.</title>
        <authorList>
            <person name="Arenghi F.L."/>
            <person name="Berlanda D."/>
            <person name="Galli E."/>
            <person name="Sello G."/>
            <person name="Barbieri P."/>
        </authorList>
    </citation>
    <scope>NUCLEOTIDE SEQUENCE</scope>
    <source>
        <strain evidence="1">OX1</strain>
    </source>
</reference>
<proteinExistence type="predicted"/>
<reference evidence="1" key="2">
    <citation type="submission" date="2001-04" db="EMBL/GenBank/DDBJ databases">
        <authorList>
            <person name="Arenghi F.L."/>
        </authorList>
    </citation>
    <scope>NUCLEOTIDE SEQUENCE</scope>
    <source>
        <strain evidence="1">OX1</strain>
    </source>
</reference>
<dbReference type="Pfam" id="PF06099">
    <property type="entry name" value="Phenol_hyd_sub"/>
    <property type="match status" value="1"/>
</dbReference>
<evidence type="ECO:0000313" key="1">
    <source>
        <dbReference type="EMBL" id="CAC38005.1"/>
    </source>
</evidence>
<protein>
    <submittedName>
        <fullName evidence="1">Uncharacterized protein touK</fullName>
    </submittedName>
</protein>
<sequence>MTTQPETKSFEELTRYIRVRSEPGDKFVEFDFAIALPELFVELVLPHEAFEIFCKHNNVVHMDSNISAKLTKDMVKWGFGEHGKRY</sequence>
<dbReference type="InterPro" id="IPR010353">
    <property type="entry name" value="DmpK"/>
</dbReference>